<organism evidence="5 6">
    <name type="scientific">Eisenbergiella massiliensis</name>
    <dbReference type="NCBI Taxonomy" id="1720294"/>
    <lineage>
        <taxon>Bacteria</taxon>
        <taxon>Bacillati</taxon>
        <taxon>Bacillota</taxon>
        <taxon>Clostridia</taxon>
        <taxon>Lachnospirales</taxon>
        <taxon>Lachnospiraceae</taxon>
        <taxon>Eisenbergiella</taxon>
    </lineage>
</organism>
<dbReference type="InterPro" id="IPR011256">
    <property type="entry name" value="Reg_factor_effector_dom_sf"/>
</dbReference>
<name>A0A3E3I1F2_9FIRM</name>
<dbReference type="Gene3D" id="1.10.10.60">
    <property type="entry name" value="Homeodomain-like"/>
    <property type="match status" value="2"/>
</dbReference>
<dbReference type="InterPro" id="IPR010499">
    <property type="entry name" value="AraC_E-bd"/>
</dbReference>
<gene>
    <name evidence="5" type="ORF">DXC51_17560</name>
</gene>
<dbReference type="Gene3D" id="3.20.80.10">
    <property type="entry name" value="Regulatory factor, effector binding domain"/>
    <property type="match status" value="1"/>
</dbReference>
<evidence type="ECO:0000256" key="1">
    <source>
        <dbReference type="ARBA" id="ARBA00023015"/>
    </source>
</evidence>
<evidence type="ECO:0000256" key="2">
    <source>
        <dbReference type="ARBA" id="ARBA00023125"/>
    </source>
</evidence>
<proteinExistence type="predicted"/>
<dbReference type="InterPro" id="IPR050959">
    <property type="entry name" value="MarA-like"/>
</dbReference>
<evidence type="ECO:0000256" key="3">
    <source>
        <dbReference type="ARBA" id="ARBA00023163"/>
    </source>
</evidence>
<feature type="domain" description="HTH araC/xylS-type" evidence="4">
    <location>
        <begin position="8"/>
        <end position="106"/>
    </location>
</feature>
<keyword evidence="6" id="KW-1185">Reference proteome</keyword>
<evidence type="ECO:0000259" key="4">
    <source>
        <dbReference type="PROSITE" id="PS01124"/>
    </source>
</evidence>
<dbReference type="GO" id="GO:0043565">
    <property type="term" value="F:sequence-specific DNA binding"/>
    <property type="evidence" value="ECO:0007669"/>
    <property type="project" value="InterPro"/>
</dbReference>
<dbReference type="RefSeq" id="WP_117545056.1">
    <property type="nucleotide sequence ID" value="NZ_JBKUNB010000041.1"/>
</dbReference>
<dbReference type="PANTHER" id="PTHR47504">
    <property type="entry name" value="RIGHT ORIGIN-BINDING PROTEIN"/>
    <property type="match status" value="1"/>
</dbReference>
<dbReference type="PANTHER" id="PTHR47504:SF5">
    <property type="entry name" value="RIGHT ORIGIN-BINDING PROTEIN"/>
    <property type="match status" value="1"/>
</dbReference>
<dbReference type="SMART" id="SM00871">
    <property type="entry name" value="AraC_E_bind"/>
    <property type="match status" value="1"/>
</dbReference>
<sequence>MDWIERLNKAMEYLEEHMTEEISYEKAARIACCSTYHFQRMFAYMANVPLSEYIRRRRMSLAAEDLQSSDEKIVDIALKYGYASPTAFNRAFQGVHSVAPSLVKKGNVSVKAYPPISFTITIKGAVGLDYRIEEKKAFRVIGVCSPLQAEVEKNFAVVPQLWQQAGSDGSLYKLAGMMDGEPKGILGVSACNDEEEWKYLICVSSTLPLPEGWEEYLVEAYTWAVFTGTGSCPQAIQQLEQRIVTEWLPASGYEYADGPDIEVYLTPDMQNSSFEVWIPINRKRQ</sequence>
<dbReference type="GO" id="GO:0003700">
    <property type="term" value="F:DNA-binding transcription factor activity"/>
    <property type="evidence" value="ECO:0007669"/>
    <property type="project" value="InterPro"/>
</dbReference>
<evidence type="ECO:0000313" key="5">
    <source>
        <dbReference type="EMBL" id="RGE58297.1"/>
    </source>
</evidence>
<dbReference type="SUPFAM" id="SSF55136">
    <property type="entry name" value="Probable bacterial effector-binding domain"/>
    <property type="match status" value="1"/>
</dbReference>
<reference evidence="5" key="1">
    <citation type="submission" date="2018-08" db="EMBL/GenBank/DDBJ databases">
        <title>A genome reference for cultivated species of the human gut microbiota.</title>
        <authorList>
            <person name="Zou Y."/>
            <person name="Xue W."/>
            <person name="Luo G."/>
        </authorList>
    </citation>
    <scope>NUCLEOTIDE SEQUENCE [LARGE SCALE GENOMIC DNA]</scope>
    <source>
        <strain evidence="5">TF05-5AC</strain>
    </source>
</reference>
<evidence type="ECO:0000313" key="6">
    <source>
        <dbReference type="Proteomes" id="UP000260812"/>
    </source>
</evidence>
<dbReference type="InterPro" id="IPR018060">
    <property type="entry name" value="HTH_AraC"/>
</dbReference>
<protein>
    <submittedName>
        <fullName evidence="5">AraC family transcriptional regulator</fullName>
    </submittedName>
</protein>
<dbReference type="GeneID" id="97988626"/>
<accession>A0A3E3I1F2</accession>
<dbReference type="SMART" id="SM00342">
    <property type="entry name" value="HTH_ARAC"/>
    <property type="match status" value="1"/>
</dbReference>
<keyword evidence="3" id="KW-0804">Transcription</keyword>
<dbReference type="SUPFAM" id="SSF46689">
    <property type="entry name" value="Homeodomain-like"/>
    <property type="match status" value="2"/>
</dbReference>
<dbReference type="InterPro" id="IPR009057">
    <property type="entry name" value="Homeodomain-like_sf"/>
</dbReference>
<dbReference type="Pfam" id="PF06445">
    <property type="entry name" value="GyrI-like"/>
    <property type="match status" value="1"/>
</dbReference>
<dbReference type="Proteomes" id="UP000260812">
    <property type="component" value="Unassembled WGS sequence"/>
</dbReference>
<comment type="caution">
    <text evidence="5">The sequence shown here is derived from an EMBL/GenBank/DDBJ whole genome shotgun (WGS) entry which is preliminary data.</text>
</comment>
<keyword evidence="1" id="KW-0805">Transcription regulation</keyword>
<dbReference type="AlphaFoldDB" id="A0A3E3I1F2"/>
<dbReference type="PROSITE" id="PS01124">
    <property type="entry name" value="HTH_ARAC_FAMILY_2"/>
    <property type="match status" value="1"/>
</dbReference>
<dbReference type="Pfam" id="PF12833">
    <property type="entry name" value="HTH_18"/>
    <property type="match status" value="1"/>
</dbReference>
<keyword evidence="2" id="KW-0238">DNA-binding</keyword>
<dbReference type="InterPro" id="IPR029442">
    <property type="entry name" value="GyrI-like"/>
</dbReference>
<dbReference type="EMBL" id="QVLV01000012">
    <property type="protein sequence ID" value="RGE58297.1"/>
    <property type="molecule type" value="Genomic_DNA"/>
</dbReference>